<organism evidence="2 3">
    <name type="scientific">Streptomyces antimicrobicus</name>
    <dbReference type="NCBI Taxonomy" id="2883108"/>
    <lineage>
        <taxon>Bacteria</taxon>
        <taxon>Bacillati</taxon>
        <taxon>Actinomycetota</taxon>
        <taxon>Actinomycetes</taxon>
        <taxon>Kitasatosporales</taxon>
        <taxon>Streptomycetaceae</taxon>
        <taxon>Streptomyces</taxon>
    </lineage>
</organism>
<dbReference type="EMBL" id="JAJAUY010000025">
    <property type="protein sequence ID" value="MCB5179630.1"/>
    <property type="molecule type" value="Genomic_DNA"/>
</dbReference>
<name>A0ABS8B4U3_9ACTN</name>
<accession>A0ABS8B4U3</accession>
<reference evidence="2 3" key="1">
    <citation type="submission" date="2021-10" db="EMBL/GenBank/DDBJ databases">
        <title>Streptomyces sp. strain SMC 277, a novel streptomycete isolated from soil.</title>
        <authorList>
            <person name="Chanama M."/>
        </authorList>
    </citation>
    <scope>NUCLEOTIDE SEQUENCE [LARGE SCALE GENOMIC DNA]</scope>
    <source>
        <strain evidence="2 3">SMC 277</strain>
    </source>
</reference>
<dbReference type="SMART" id="SM00507">
    <property type="entry name" value="HNHc"/>
    <property type="match status" value="1"/>
</dbReference>
<protein>
    <submittedName>
        <fullName evidence="2">HNH endonuclease</fullName>
    </submittedName>
</protein>
<evidence type="ECO:0000313" key="3">
    <source>
        <dbReference type="Proteomes" id="UP001199054"/>
    </source>
</evidence>
<evidence type="ECO:0000313" key="2">
    <source>
        <dbReference type="EMBL" id="MCB5179630.1"/>
    </source>
</evidence>
<dbReference type="RefSeq" id="WP_226726468.1">
    <property type="nucleotide sequence ID" value="NZ_JAJAUY010000025.1"/>
</dbReference>
<dbReference type="GO" id="GO:0004519">
    <property type="term" value="F:endonuclease activity"/>
    <property type="evidence" value="ECO:0007669"/>
    <property type="project" value="UniProtKB-KW"/>
</dbReference>
<comment type="caution">
    <text evidence="2">The sequence shown here is derived from an EMBL/GenBank/DDBJ whole genome shotgun (WGS) entry which is preliminary data.</text>
</comment>
<keyword evidence="2" id="KW-0540">Nuclease</keyword>
<gene>
    <name evidence="2" type="ORF">LG632_09555</name>
</gene>
<keyword evidence="2" id="KW-0255">Endonuclease</keyword>
<sequence length="215" mass="24463">MPASPYTKERLTEAATASRTLSEAVERLGLDPRTGSRDYIRSRMKQLGVDTSHFEREGVKWTRDVLAEAVAASTTMCEVLRRLGLDVVGGHHTHISGRVKAFGIDTSHFKPPAWTDRMRDNRRRRSADEILREDRSTHALRVPNSRLRRALLESGVEERCAGCGTGAFWLGEPLPLEVDHIDGNWRDNRRENLRFLCPNCHSTTDTYRGRARGRR</sequence>
<keyword evidence="3" id="KW-1185">Reference proteome</keyword>
<feature type="domain" description="HNH nuclease" evidence="1">
    <location>
        <begin position="146"/>
        <end position="202"/>
    </location>
</feature>
<dbReference type="InterPro" id="IPR003615">
    <property type="entry name" value="HNH_nuc"/>
</dbReference>
<proteinExistence type="predicted"/>
<dbReference type="CDD" id="cd00085">
    <property type="entry name" value="HNHc"/>
    <property type="match status" value="1"/>
</dbReference>
<evidence type="ECO:0000259" key="1">
    <source>
        <dbReference type="SMART" id="SM00507"/>
    </source>
</evidence>
<keyword evidence="2" id="KW-0378">Hydrolase</keyword>
<dbReference type="Proteomes" id="UP001199054">
    <property type="component" value="Unassembled WGS sequence"/>
</dbReference>